<accession>A0A317W519</accession>
<dbReference type="Proteomes" id="UP000246702">
    <property type="component" value="Unassembled WGS sequence"/>
</dbReference>
<protein>
    <submittedName>
        <fullName evidence="1">Uncharacterized protein</fullName>
    </submittedName>
</protein>
<dbReference type="AlphaFoldDB" id="A0A317W519"/>
<evidence type="ECO:0000313" key="1">
    <source>
        <dbReference type="EMBL" id="PWY80412.1"/>
    </source>
</evidence>
<keyword evidence="2" id="KW-1185">Reference proteome</keyword>
<sequence length="107" mass="11475">MQGLSASLILNILRQRTTLAAAGESGKDGEDVLCRAGLVAHVSCSVAFPAIQFSSSGWIMVRPLRRLSDRWHFSGFVQDKPPGSAPPVSSMPSRVVNIPCPVPGRYI</sequence>
<name>A0A317W519_9EURO</name>
<dbReference type="RefSeq" id="XP_025465271.1">
    <property type="nucleotide sequence ID" value="XM_025605864.1"/>
</dbReference>
<proteinExistence type="predicted"/>
<reference evidence="1 2" key="1">
    <citation type="submission" date="2016-12" db="EMBL/GenBank/DDBJ databases">
        <title>The genomes of Aspergillus section Nigri reveals drivers in fungal speciation.</title>
        <authorList>
            <consortium name="DOE Joint Genome Institute"/>
            <person name="Vesth T.C."/>
            <person name="Nybo J."/>
            <person name="Theobald S."/>
            <person name="Brandl J."/>
            <person name="Frisvad J.C."/>
            <person name="Nielsen K.F."/>
            <person name="Lyhne E.K."/>
            <person name="Kogle M.E."/>
            <person name="Kuo A."/>
            <person name="Riley R."/>
            <person name="Clum A."/>
            <person name="Nolan M."/>
            <person name="Lipzen A."/>
            <person name="Salamov A."/>
            <person name="Henrissat B."/>
            <person name="Wiebenga A."/>
            <person name="De Vries R.P."/>
            <person name="Grigoriev I.V."/>
            <person name="Mortensen U.H."/>
            <person name="Andersen M.R."/>
            <person name="Baker S.E."/>
        </authorList>
    </citation>
    <scope>NUCLEOTIDE SEQUENCE [LARGE SCALE GENOMIC DNA]</scope>
    <source>
        <strain evidence="1 2">CBS 115572</strain>
    </source>
</reference>
<organism evidence="1 2">
    <name type="scientific">Aspergillus sclerotioniger CBS 115572</name>
    <dbReference type="NCBI Taxonomy" id="1450535"/>
    <lineage>
        <taxon>Eukaryota</taxon>
        <taxon>Fungi</taxon>
        <taxon>Dikarya</taxon>
        <taxon>Ascomycota</taxon>
        <taxon>Pezizomycotina</taxon>
        <taxon>Eurotiomycetes</taxon>
        <taxon>Eurotiomycetidae</taxon>
        <taxon>Eurotiales</taxon>
        <taxon>Aspergillaceae</taxon>
        <taxon>Aspergillus</taxon>
        <taxon>Aspergillus subgen. Circumdati</taxon>
    </lineage>
</organism>
<dbReference type="EMBL" id="MSFK01000022">
    <property type="protein sequence ID" value="PWY80412.1"/>
    <property type="molecule type" value="Genomic_DNA"/>
</dbReference>
<evidence type="ECO:0000313" key="2">
    <source>
        <dbReference type="Proteomes" id="UP000246702"/>
    </source>
</evidence>
<dbReference type="GeneID" id="37108007"/>
<gene>
    <name evidence="1" type="ORF">BO94DRAFT_161023</name>
</gene>
<comment type="caution">
    <text evidence="1">The sequence shown here is derived from an EMBL/GenBank/DDBJ whole genome shotgun (WGS) entry which is preliminary data.</text>
</comment>